<organism evidence="2 3">
    <name type="scientific">Candidatus Roizmanbacteria bacterium GW2011_GWA2_33_33</name>
    <dbReference type="NCBI Taxonomy" id="1618476"/>
    <lineage>
        <taxon>Bacteria</taxon>
        <taxon>Candidatus Roizmaniibacteriota</taxon>
    </lineage>
</organism>
<evidence type="ECO:0008006" key="4">
    <source>
        <dbReference type="Google" id="ProtNLM"/>
    </source>
</evidence>
<name>A0A0G0CNK0_9BACT</name>
<feature type="transmembrane region" description="Helical" evidence="1">
    <location>
        <begin position="145"/>
        <end position="165"/>
    </location>
</feature>
<evidence type="ECO:0000313" key="3">
    <source>
        <dbReference type="Proteomes" id="UP000034045"/>
    </source>
</evidence>
<feature type="transmembrane region" description="Helical" evidence="1">
    <location>
        <begin position="230"/>
        <end position="249"/>
    </location>
</feature>
<feature type="transmembrane region" description="Helical" evidence="1">
    <location>
        <begin position="177"/>
        <end position="195"/>
    </location>
</feature>
<proteinExistence type="predicted"/>
<dbReference type="Proteomes" id="UP000034045">
    <property type="component" value="Unassembled WGS sequence"/>
</dbReference>
<reference evidence="2 3" key="1">
    <citation type="journal article" date="2015" name="Nature">
        <title>rRNA introns, odd ribosomes, and small enigmatic genomes across a large radiation of phyla.</title>
        <authorList>
            <person name="Brown C.T."/>
            <person name="Hug L.A."/>
            <person name="Thomas B.C."/>
            <person name="Sharon I."/>
            <person name="Castelle C.J."/>
            <person name="Singh A."/>
            <person name="Wilkins M.J."/>
            <person name="Williams K.H."/>
            <person name="Banfield J.F."/>
        </authorList>
    </citation>
    <scope>NUCLEOTIDE SEQUENCE [LARGE SCALE GENOMIC DNA]</scope>
</reference>
<keyword evidence="1" id="KW-0472">Membrane</keyword>
<keyword evidence="1" id="KW-0812">Transmembrane</keyword>
<accession>A0A0G0CNK0</accession>
<feature type="transmembrane region" description="Helical" evidence="1">
    <location>
        <begin position="261"/>
        <end position="285"/>
    </location>
</feature>
<dbReference type="AlphaFoldDB" id="A0A0G0CNK0"/>
<keyword evidence="1" id="KW-1133">Transmembrane helix</keyword>
<gene>
    <name evidence="2" type="ORF">UR42_C0004G0008</name>
</gene>
<comment type="caution">
    <text evidence="2">The sequence shown here is derived from an EMBL/GenBank/DDBJ whole genome shotgun (WGS) entry which is preliminary data.</text>
</comment>
<evidence type="ECO:0000313" key="2">
    <source>
        <dbReference type="EMBL" id="KKP52805.1"/>
    </source>
</evidence>
<feature type="transmembrane region" description="Helical" evidence="1">
    <location>
        <begin position="74"/>
        <end position="94"/>
    </location>
</feature>
<feature type="transmembrane region" description="Helical" evidence="1">
    <location>
        <begin position="292"/>
        <end position="312"/>
    </location>
</feature>
<evidence type="ECO:0000256" key="1">
    <source>
        <dbReference type="SAM" id="Phobius"/>
    </source>
</evidence>
<sequence length="342" mass="40623">MKKIFLIALVIRLICLYLFRNVTNYDLDSYLQIGELTLKGINIYPDVANLHYPYMPFFLYLEAIAYWLGQSKTIIIMIIKFITVIFDLGILYLVYLLSKKNLKTIFLYAINPVTILITTLHGQFDVIPVFFILLAIYLLKLKRELLGIFSFSFAVLTKTWPILFIIPILRRIKNKKLTILITFFPILFTVLYIWFFKSSILDIGKTLVSYQGLWGIWGPWALLGKQQILFQKLTTIIYLISFFGYSWFIKEKDLIKNILSLLFFFFVFTTNFSIQYFVWIVPFLYLIKPKKYLWLIILISLYLFSFYCLWLFNFNLTNIQNILGLTLWLSFIKIGYLSRKIS</sequence>
<feature type="transmembrane region" description="Helical" evidence="1">
    <location>
        <begin position="106"/>
        <end position="139"/>
    </location>
</feature>
<protein>
    <recommendedName>
        <fullName evidence="4">Glycosyltransferase RgtA/B/C/D-like domain-containing protein</fullName>
    </recommendedName>
</protein>
<dbReference type="EMBL" id="LBPD01000004">
    <property type="protein sequence ID" value="KKP52805.1"/>
    <property type="molecule type" value="Genomic_DNA"/>
</dbReference>